<gene>
    <name evidence="1" type="ORF">IAA16_04595</name>
</gene>
<proteinExistence type="predicted"/>
<dbReference type="Gene3D" id="2.30.110.10">
    <property type="entry name" value="Electron Transport, Fmn-binding Protein, Chain A"/>
    <property type="match status" value="1"/>
</dbReference>
<dbReference type="Proteomes" id="UP000823914">
    <property type="component" value="Unassembled WGS sequence"/>
</dbReference>
<evidence type="ECO:0000313" key="2">
    <source>
        <dbReference type="Proteomes" id="UP000823914"/>
    </source>
</evidence>
<evidence type="ECO:0000313" key="1">
    <source>
        <dbReference type="EMBL" id="MBU3849826.1"/>
    </source>
</evidence>
<organism evidence="1 2">
    <name type="scientific">Candidatus Treponema excrementipullorum</name>
    <dbReference type="NCBI Taxonomy" id="2838768"/>
    <lineage>
        <taxon>Bacteria</taxon>
        <taxon>Pseudomonadati</taxon>
        <taxon>Spirochaetota</taxon>
        <taxon>Spirochaetia</taxon>
        <taxon>Spirochaetales</taxon>
        <taxon>Treponemataceae</taxon>
        <taxon>Treponema</taxon>
    </lineage>
</organism>
<comment type="caution">
    <text evidence="1">The sequence shown here is derived from an EMBL/GenBank/DDBJ whole genome shotgun (WGS) entry which is preliminary data.</text>
</comment>
<dbReference type="EMBL" id="JAHLFV010000110">
    <property type="protein sequence ID" value="MBU3849826.1"/>
    <property type="molecule type" value="Genomic_DNA"/>
</dbReference>
<dbReference type="InterPro" id="IPR012349">
    <property type="entry name" value="Split_barrel_FMN-bd"/>
</dbReference>
<dbReference type="Pfam" id="PF12900">
    <property type="entry name" value="Pyridox_ox_2"/>
    <property type="match status" value="1"/>
</dbReference>
<sequence length="156" mass="17744">MRRKDREVTDEEKIKQIIKDCHCCRVGLYDGNSPYIVPLNFGYEEKENQKVFYFHGATVGKKITLIKNCNTVGFELDIFHGMQAASEACGYTCLYQSIVGSGTIHILDSVEEKLHGLQVIMEHYTGRKDWTIPPCAVDTVAVFRLNVKNLTCKEHV</sequence>
<accession>A0A9E2NYL0</accession>
<name>A0A9E2NYL0_9SPIR</name>
<dbReference type="PANTHER" id="PTHR34071">
    <property type="entry name" value="5-NITROIMIDAZOLE ANTIBIOTICS RESISTANCE PROTEIN, NIMA-FAMILY-RELATED PROTEIN-RELATED"/>
    <property type="match status" value="1"/>
</dbReference>
<dbReference type="PANTHER" id="PTHR34071:SF2">
    <property type="entry name" value="FLAVIN-NUCLEOTIDE-BINDING PROTEIN"/>
    <property type="match status" value="1"/>
</dbReference>
<protein>
    <submittedName>
        <fullName evidence="1">Pyridoxamine 5'-phosphate oxidase family protein</fullName>
    </submittedName>
</protein>
<dbReference type="InterPro" id="IPR024747">
    <property type="entry name" value="Pyridox_Oxase-rel"/>
</dbReference>
<dbReference type="AlphaFoldDB" id="A0A9E2NYL0"/>
<dbReference type="SUPFAM" id="SSF50475">
    <property type="entry name" value="FMN-binding split barrel"/>
    <property type="match status" value="1"/>
</dbReference>
<reference evidence="1" key="2">
    <citation type="submission" date="2021-04" db="EMBL/GenBank/DDBJ databases">
        <authorList>
            <person name="Gilroy R."/>
        </authorList>
    </citation>
    <scope>NUCLEOTIDE SEQUENCE</scope>
    <source>
        <strain evidence="1">Gambia15-2214</strain>
    </source>
</reference>
<reference evidence="1" key="1">
    <citation type="journal article" date="2021" name="PeerJ">
        <title>Extensive microbial diversity within the chicken gut microbiome revealed by metagenomics and culture.</title>
        <authorList>
            <person name="Gilroy R."/>
            <person name="Ravi A."/>
            <person name="Getino M."/>
            <person name="Pursley I."/>
            <person name="Horton D.L."/>
            <person name="Alikhan N.F."/>
            <person name="Baker D."/>
            <person name="Gharbi K."/>
            <person name="Hall N."/>
            <person name="Watson M."/>
            <person name="Adriaenssens E.M."/>
            <person name="Foster-Nyarko E."/>
            <person name="Jarju S."/>
            <person name="Secka A."/>
            <person name="Antonio M."/>
            <person name="Oren A."/>
            <person name="Chaudhuri R.R."/>
            <person name="La Ragione R."/>
            <person name="Hildebrand F."/>
            <person name="Pallen M.J."/>
        </authorList>
    </citation>
    <scope>NUCLEOTIDE SEQUENCE</scope>
    <source>
        <strain evidence="1">Gambia15-2214</strain>
    </source>
</reference>